<dbReference type="EMBL" id="CP000155">
    <property type="protein sequence ID" value="ABC30355.1"/>
    <property type="molecule type" value="Genomic_DNA"/>
</dbReference>
<name>Q2SG69_HAHCH</name>
<gene>
    <name evidence="1" type="ordered locus">HCH_03615</name>
</gene>
<dbReference type="AlphaFoldDB" id="Q2SG69"/>
<reference evidence="1 2" key="1">
    <citation type="journal article" date="2005" name="Nucleic Acids Res.">
        <title>Genomic blueprint of Hahella chejuensis, a marine microbe producing an algicidal agent.</title>
        <authorList>
            <person name="Jeong H."/>
            <person name="Yim J.H."/>
            <person name="Lee C."/>
            <person name="Choi S.-H."/>
            <person name="Park Y.K."/>
            <person name="Yoon S.H."/>
            <person name="Hur C.-G."/>
            <person name="Kang H.-Y."/>
            <person name="Kim D."/>
            <person name="Lee H.H."/>
            <person name="Park K.H."/>
            <person name="Park S.-H."/>
            <person name="Park H.-S."/>
            <person name="Lee H.K."/>
            <person name="Oh T.K."/>
            <person name="Kim J.F."/>
        </authorList>
    </citation>
    <scope>NUCLEOTIDE SEQUENCE [LARGE SCALE GENOMIC DNA]</scope>
    <source>
        <strain evidence="1 2">KCTC 2396</strain>
    </source>
</reference>
<keyword evidence="2" id="KW-1185">Reference proteome</keyword>
<dbReference type="HOGENOM" id="CLU_498531_0_0_6"/>
<proteinExistence type="predicted"/>
<dbReference type="eggNOG" id="ENOG5033M72">
    <property type="taxonomic scope" value="Bacteria"/>
</dbReference>
<dbReference type="RefSeq" id="WP_011397423.1">
    <property type="nucleotide sequence ID" value="NC_007645.1"/>
</dbReference>
<organism evidence="1 2">
    <name type="scientific">Hahella chejuensis (strain KCTC 2396)</name>
    <dbReference type="NCBI Taxonomy" id="349521"/>
    <lineage>
        <taxon>Bacteria</taxon>
        <taxon>Pseudomonadati</taxon>
        <taxon>Pseudomonadota</taxon>
        <taxon>Gammaproteobacteria</taxon>
        <taxon>Oceanospirillales</taxon>
        <taxon>Hahellaceae</taxon>
        <taxon>Hahella</taxon>
    </lineage>
</organism>
<accession>Q2SG69</accession>
<dbReference type="Proteomes" id="UP000000238">
    <property type="component" value="Chromosome"/>
</dbReference>
<evidence type="ECO:0000313" key="2">
    <source>
        <dbReference type="Proteomes" id="UP000000238"/>
    </source>
</evidence>
<protein>
    <submittedName>
        <fullName evidence="1">Uncharacterized protein</fullName>
    </submittedName>
</protein>
<dbReference type="OrthoDB" id="1491023at2"/>
<evidence type="ECO:0000313" key="1">
    <source>
        <dbReference type="EMBL" id="ABC30355.1"/>
    </source>
</evidence>
<sequence>MSNSKASVTVNIADGQGEIEVVDSAFQVVASGFGALKVDLPPGLYKARALAGGGSTESLFMVEPQTNTLTVPLNAVEFANPAPLQESGDWSKRQQTALFDLVESEPEDVGLGLEGGLLLSLRLDAAPDGDEGRSADRLRSAMERLQLRDAMGNQLPDFRRKEIRLPELGLIAVNLKLKAGYYLLGYQNEKEETVLTPFYVVTGWRTQAYFHLQDDGALEYQDFSERAMLMTPSGMGLSHYELRRYLRLTEIARYALLQGRQAITREEMNALLQDKFFNPLFGLFAAHLLLLSPRPNQDLLKTVIHNTAGMLGVDNPDILALGVALAALKGETPFMSLSGVKFPPMLSASWNVLLDQPQMFAANPILREVAARQVAQGPWLAWRLEEEVGGRIVARPGGSALSPQILELTLNISSNILKKMNIFTSNYNFSTADSAPWTVADTTSGPEQDVLEAIKDLACNNPWREIIREQKKATREGVGGLNLTSLQISLLPMLQLIKEQLEEGDDFSLAEFRLMMSGLHVPFVVAAEALQDLTEKLALIAAPSNG</sequence>
<dbReference type="KEGG" id="hch:HCH_03615"/>
<dbReference type="STRING" id="349521.HCH_03615"/>